<reference evidence="4 5" key="1">
    <citation type="journal article" date="2018" name="Mol. Biol. Evol.">
        <title>Broad Genomic Sampling Reveals a Smut Pathogenic Ancestry of the Fungal Clade Ustilaginomycotina.</title>
        <authorList>
            <person name="Kijpornyongpan T."/>
            <person name="Mondo S.J."/>
            <person name="Barry K."/>
            <person name="Sandor L."/>
            <person name="Lee J."/>
            <person name="Lipzen A."/>
            <person name="Pangilinan J."/>
            <person name="LaButti K."/>
            <person name="Hainaut M."/>
            <person name="Henrissat B."/>
            <person name="Grigoriev I.V."/>
            <person name="Spatafora J.W."/>
            <person name="Aime M.C."/>
        </authorList>
    </citation>
    <scope>NUCLEOTIDE SEQUENCE [LARGE SCALE GENOMIC DNA]</scope>
    <source>
        <strain evidence="4 5">MCA 4186</strain>
    </source>
</reference>
<protein>
    <recommendedName>
        <fullName evidence="2">mRNA stability protein</fullName>
    </recommendedName>
</protein>
<dbReference type="GO" id="GO:0004864">
    <property type="term" value="F:protein phosphatase inhibitor activity"/>
    <property type="evidence" value="ECO:0007669"/>
    <property type="project" value="TreeGrafter"/>
</dbReference>
<evidence type="ECO:0000313" key="5">
    <source>
        <dbReference type="Proteomes" id="UP000245946"/>
    </source>
</evidence>
<feature type="region of interest" description="Disordered" evidence="3">
    <location>
        <begin position="53"/>
        <end position="155"/>
    </location>
</feature>
<dbReference type="STRING" id="58919.A0A316ZE02"/>
<dbReference type="EMBL" id="KZ819287">
    <property type="protein sequence ID" value="PWN99759.1"/>
    <property type="molecule type" value="Genomic_DNA"/>
</dbReference>
<dbReference type="Proteomes" id="UP000245946">
    <property type="component" value="Unassembled WGS sequence"/>
</dbReference>
<evidence type="ECO:0000256" key="3">
    <source>
        <dbReference type="SAM" id="MobiDB-lite"/>
    </source>
</evidence>
<sequence>MLPAQRNKVDIASLSEEEQKLFRLYGKLPNRKDIVGNKLKERKYFDSGDYALSKAGKATPQSVGTAIPNPETIPHASTVSSPPSGGAPSSLGPASASQPVAVPDPRGMGRNQPQVSAFPTATGFSSNGSPGKDGSPVNSSNLAQAELGVDDLMED</sequence>
<dbReference type="PANTHER" id="PTHR10358:SF6">
    <property type="entry name" value="ENDOSULFINE, ISOFORM A"/>
    <property type="match status" value="1"/>
</dbReference>
<dbReference type="GO" id="GO:0005737">
    <property type="term" value="C:cytoplasm"/>
    <property type="evidence" value="ECO:0007669"/>
    <property type="project" value="TreeGrafter"/>
</dbReference>
<dbReference type="OrthoDB" id="5949865at2759"/>
<comment type="function">
    <text evidence="2">Plays an essential role in initiation of the G0 program by preventing the degradation of specific nutrient-regulated mRNAs via the 5'-3' mRNA decay pathway.</text>
</comment>
<evidence type="ECO:0000256" key="2">
    <source>
        <dbReference type="RuleBase" id="RU363120"/>
    </source>
</evidence>
<proteinExistence type="inferred from homology"/>
<accession>A0A316ZE02</accession>
<dbReference type="GeneID" id="37269358"/>
<name>A0A316ZE02_9BASI</name>
<dbReference type="Pfam" id="PF04667">
    <property type="entry name" value="Endosulfine"/>
    <property type="match status" value="1"/>
</dbReference>
<feature type="compositionally biased region" description="Low complexity" evidence="3">
    <location>
        <begin position="80"/>
        <end position="97"/>
    </location>
</feature>
<dbReference type="PANTHER" id="PTHR10358">
    <property type="entry name" value="ENDOSULFINE"/>
    <property type="match status" value="1"/>
</dbReference>
<evidence type="ECO:0000256" key="1">
    <source>
        <dbReference type="ARBA" id="ARBA00010520"/>
    </source>
</evidence>
<dbReference type="InterPro" id="IPR006760">
    <property type="entry name" value="Endosulphine"/>
</dbReference>
<keyword evidence="5" id="KW-1185">Reference proteome</keyword>
<organism evidence="4 5">
    <name type="scientific">Tilletiopsis washingtonensis</name>
    <dbReference type="NCBI Taxonomy" id="58919"/>
    <lineage>
        <taxon>Eukaryota</taxon>
        <taxon>Fungi</taxon>
        <taxon>Dikarya</taxon>
        <taxon>Basidiomycota</taxon>
        <taxon>Ustilaginomycotina</taxon>
        <taxon>Exobasidiomycetes</taxon>
        <taxon>Entylomatales</taxon>
        <taxon>Entylomatales incertae sedis</taxon>
        <taxon>Tilletiopsis</taxon>
    </lineage>
</organism>
<feature type="compositionally biased region" description="Polar residues" evidence="3">
    <location>
        <begin position="111"/>
        <end position="129"/>
    </location>
</feature>
<gene>
    <name evidence="4" type="ORF">FA09DRAFT_328544</name>
</gene>
<dbReference type="RefSeq" id="XP_025600038.1">
    <property type="nucleotide sequence ID" value="XM_025741814.1"/>
</dbReference>
<dbReference type="AlphaFoldDB" id="A0A316ZE02"/>
<comment type="similarity">
    <text evidence="1 2">Belongs to the endosulfine family.</text>
</comment>
<evidence type="ECO:0000313" key="4">
    <source>
        <dbReference type="EMBL" id="PWN99759.1"/>
    </source>
</evidence>